<feature type="non-terminal residue" evidence="5">
    <location>
        <position position="212"/>
    </location>
</feature>
<dbReference type="Gene3D" id="3.40.50.2300">
    <property type="match status" value="2"/>
</dbReference>
<sequence length="212" mass="23827">KAEASARARKDFKRIGVLTPYFTEPSFVQRMRGISNVMMGSEYELIVYAVESLAQLRGYLDMLPISRRIDGLIIMSLPLRNGDAERIRDNHLQTILVEYNHPFFSSIEIDNEYGGRLTAEYLLGKGYRRMAFIGEAGEPPYSLHPSAFRLTGFKQALSKAGVPLTEEYIGLNPLNIERVIEQTNLFLDLPEPPEAIFACSDIQAVGVLKAAR</sequence>
<keyword evidence="2" id="KW-0238">DNA-binding</keyword>
<reference evidence="5" key="1">
    <citation type="journal article" date="2014" name="Front. Microbiol.">
        <title>High frequency of phylogenetically diverse reductive dehalogenase-homologous genes in deep subseafloor sedimentary metagenomes.</title>
        <authorList>
            <person name="Kawai M."/>
            <person name="Futagami T."/>
            <person name="Toyoda A."/>
            <person name="Takaki Y."/>
            <person name="Nishi S."/>
            <person name="Hori S."/>
            <person name="Arai W."/>
            <person name="Tsubouchi T."/>
            <person name="Morono Y."/>
            <person name="Uchiyama I."/>
            <person name="Ito T."/>
            <person name="Fujiyama A."/>
            <person name="Inagaki F."/>
            <person name="Takami H."/>
        </authorList>
    </citation>
    <scope>NUCLEOTIDE SEQUENCE</scope>
    <source>
        <strain evidence="5">Expedition CK06-06</strain>
    </source>
</reference>
<dbReference type="InterPro" id="IPR046335">
    <property type="entry name" value="LacI/GalR-like_sensor"/>
</dbReference>
<evidence type="ECO:0000256" key="2">
    <source>
        <dbReference type="ARBA" id="ARBA00023125"/>
    </source>
</evidence>
<name>X1VGT6_9ZZZZ</name>
<evidence type="ECO:0000313" key="5">
    <source>
        <dbReference type="EMBL" id="GAJ17467.1"/>
    </source>
</evidence>
<dbReference type="PANTHER" id="PTHR30146:SF109">
    <property type="entry name" value="HTH-TYPE TRANSCRIPTIONAL REGULATOR GALS"/>
    <property type="match status" value="1"/>
</dbReference>
<feature type="non-terminal residue" evidence="5">
    <location>
        <position position="1"/>
    </location>
</feature>
<dbReference type="Pfam" id="PF13377">
    <property type="entry name" value="Peripla_BP_3"/>
    <property type="match status" value="1"/>
</dbReference>
<feature type="domain" description="Transcriptional regulator LacI/GalR-like sensor" evidence="4">
    <location>
        <begin position="119"/>
        <end position="212"/>
    </location>
</feature>
<dbReference type="PANTHER" id="PTHR30146">
    <property type="entry name" value="LACI-RELATED TRANSCRIPTIONAL REPRESSOR"/>
    <property type="match status" value="1"/>
</dbReference>
<dbReference type="EMBL" id="BARW01036378">
    <property type="protein sequence ID" value="GAJ17467.1"/>
    <property type="molecule type" value="Genomic_DNA"/>
</dbReference>
<dbReference type="GO" id="GO:0003700">
    <property type="term" value="F:DNA-binding transcription factor activity"/>
    <property type="evidence" value="ECO:0007669"/>
    <property type="project" value="TreeGrafter"/>
</dbReference>
<evidence type="ECO:0000256" key="1">
    <source>
        <dbReference type="ARBA" id="ARBA00023015"/>
    </source>
</evidence>
<dbReference type="SUPFAM" id="SSF53822">
    <property type="entry name" value="Periplasmic binding protein-like I"/>
    <property type="match status" value="1"/>
</dbReference>
<dbReference type="AlphaFoldDB" id="X1VGT6"/>
<keyword evidence="3" id="KW-0804">Transcription</keyword>
<keyword evidence="1" id="KW-0805">Transcription regulation</keyword>
<organism evidence="5">
    <name type="scientific">marine sediment metagenome</name>
    <dbReference type="NCBI Taxonomy" id="412755"/>
    <lineage>
        <taxon>unclassified sequences</taxon>
        <taxon>metagenomes</taxon>
        <taxon>ecological metagenomes</taxon>
    </lineage>
</organism>
<proteinExistence type="predicted"/>
<dbReference type="InterPro" id="IPR028082">
    <property type="entry name" value="Peripla_BP_I"/>
</dbReference>
<protein>
    <recommendedName>
        <fullName evidence="4">Transcriptional regulator LacI/GalR-like sensor domain-containing protein</fullName>
    </recommendedName>
</protein>
<comment type="caution">
    <text evidence="5">The sequence shown here is derived from an EMBL/GenBank/DDBJ whole genome shotgun (WGS) entry which is preliminary data.</text>
</comment>
<gene>
    <name evidence="5" type="ORF">S12H4_56478</name>
</gene>
<accession>X1VGT6</accession>
<evidence type="ECO:0000259" key="4">
    <source>
        <dbReference type="Pfam" id="PF13377"/>
    </source>
</evidence>
<dbReference type="GO" id="GO:0000976">
    <property type="term" value="F:transcription cis-regulatory region binding"/>
    <property type="evidence" value="ECO:0007669"/>
    <property type="project" value="TreeGrafter"/>
</dbReference>
<dbReference type="CDD" id="cd06267">
    <property type="entry name" value="PBP1_LacI_sugar_binding-like"/>
    <property type="match status" value="1"/>
</dbReference>
<evidence type="ECO:0000256" key="3">
    <source>
        <dbReference type="ARBA" id="ARBA00023163"/>
    </source>
</evidence>